<protein>
    <submittedName>
        <fullName evidence="3">Uncharacterized protein</fullName>
    </submittedName>
</protein>
<reference evidence="3 4" key="1">
    <citation type="journal article" date="2017" name="Environ. Microbiol.">
        <title>Decay of the glycolytic pathway and adaptation to intranuclear parasitism within Enterocytozoonidae microsporidia.</title>
        <authorList>
            <person name="Wiredu Boakye D."/>
            <person name="Jaroenlak P."/>
            <person name="Prachumwat A."/>
            <person name="Williams T.A."/>
            <person name="Bateman K.S."/>
            <person name="Itsathitphaisarn O."/>
            <person name="Sritunyalucksana K."/>
            <person name="Paszkiewicz K.H."/>
            <person name="Moore K.A."/>
            <person name="Stentiford G.D."/>
            <person name="Williams B.A."/>
        </authorList>
    </citation>
    <scope>NUCLEOTIDE SEQUENCE [LARGE SCALE GENOMIC DNA]</scope>
    <source>
        <strain evidence="3 4">TH1</strain>
    </source>
</reference>
<name>A0A1W0E3G5_9MICR</name>
<sequence>MENTSNVSADNIKNNTDNLKDNNKNISHGSSQNNKNNLKLQNETNDENNSNEKEVVKKPTVHKRSFVSKLNLFIAIFCLFFFVAMNTVFYFLENQPLRSYKKALKASETPKTE</sequence>
<evidence type="ECO:0000256" key="2">
    <source>
        <dbReference type="SAM" id="Phobius"/>
    </source>
</evidence>
<dbReference type="VEuPathDB" id="MicrosporidiaDB:EHP00_1241"/>
<dbReference type="AlphaFoldDB" id="A0A1W0E3G5"/>
<feature type="transmembrane region" description="Helical" evidence="2">
    <location>
        <begin position="72"/>
        <end position="92"/>
    </location>
</feature>
<organism evidence="3 4">
    <name type="scientific">Ecytonucleospora hepatopenaei</name>
    <dbReference type="NCBI Taxonomy" id="646526"/>
    <lineage>
        <taxon>Eukaryota</taxon>
        <taxon>Fungi</taxon>
        <taxon>Fungi incertae sedis</taxon>
        <taxon>Microsporidia</taxon>
        <taxon>Enterocytozoonidae</taxon>
        <taxon>Ecytonucleospora</taxon>
    </lineage>
</organism>
<feature type="region of interest" description="Disordered" evidence="1">
    <location>
        <begin position="1"/>
        <end position="60"/>
    </location>
</feature>
<comment type="caution">
    <text evidence="3">The sequence shown here is derived from an EMBL/GenBank/DDBJ whole genome shotgun (WGS) entry which is preliminary data.</text>
</comment>
<keyword evidence="2" id="KW-0472">Membrane</keyword>
<feature type="compositionally biased region" description="Low complexity" evidence="1">
    <location>
        <begin position="30"/>
        <end position="42"/>
    </location>
</feature>
<gene>
    <name evidence="3" type="ORF">EHP00_1241</name>
</gene>
<evidence type="ECO:0000256" key="1">
    <source>
        <dbReference type="SAM" id="MobiDB-lite"/>
    </source>
</evidence>
<keyword evidence="2" id="KW-0812">Transmembrane</keyword>
<dbReference type="EMBL" id="MNPJ01000025">
    <property type="protein sequence ID" value="OQS53776.1"/>
    <property type="molecule type" value="Genomic_DNA"/>
</dbReference>
<evidence type="ECO:0000313" key="4">
    <source>
        <dbReference type="Proteomes" id="UP000192758"/>
    </source>
</evidence>
<keyword evidence="2" id="KW-1133">Transmembrane helix</keyword>
<dbReference type="Proteomes" id="UP000192758">
    <property type="component" value="Unassembled WGS sequence"/>
</dbReference>
<keyword evidence="4" id="KW-1185">Reference proteome</keyword>
<proteinExistence type="predicted"/>
<accession>A0A1W0E3G5</accession>
<evidence type="ECO:0000313" key="3">
    <source>
        <dbReference type="EMBL" id="OQS53776.1"/>
    </source>
</evidence>